<dbReference type="Gene3D" id="2.60.40.2030">
    <property type="match status" value="1"/>
</dbReference>
<feature type="coiled-coil region" evidence="1">
    <location>
        <begin position="1472"/>
        <end position="1499"/>
    </location>
</feature>
<dbReference type="SUPFAM" id="SSF49265">
    <property type="entry name" value="Fibronectin type III"/>
    <property type="match status" value="3"/>
</dbReference>
<accession>A0ABN8PJG9</accession>
<sequence length="6515" mass="723024">VRLSIIGIAGAFQVDTNGIYKSSFYEVKEHDDSGIFLTKYNVITANDTYVHLHRTWTNNDYHHFADGSTVKGEHKVKSQHSAHVHLNDGKIEQVQRSMKALFRSSSGHPRAENHKAFENQDIEISATGYSKMKLRRCSDAVHRRSKRSTPVNEHLDVVKSLIKDTILFTDADKIDWSEIGGEQRKVRPMAEVLRCLNKKDIKEREIAHCSSELHHMVLNDEDVFKSIKHMVRNRDHQNLTAWSIYVSAVAAHGKYEAQNVLAHAVKTRTPRPLNEKEFETLLVAIHYLPNGPLHTTLFDALLALAFEDKQEDQSTATAMLVLAGLTERAKRAGYNETLSESVAEMIHNRYKNKSSLYHSDSVDHEIHLRDHIWAFGNLGHHSALPFILKHVDHDDSSIRSAVISAMRKMPHKYTDKHLMKTLYQDEEPNVKAAVVDVFIDRHQNLSDSIVKGLEYAMWHANKGETLDSAIREFLENHGNHEKAVHLRKKRKKIHRRKRALFPVLRPREFQLGRAKDWRMVVGGEWLGAEAAVQFSNMLKLRVGIFGGKAAVELDNSGIVRGHLLKYGFEIAKGRAAFRASASFKNDFPKDLIHTVADAADDLLRQFDSITNVVVETIAKFRRKLLGFIPLNTEKLTDFLQTTDIFLQNLNVPQKIIKGVHKLISFSKDVDVNKKIWKSLTVKIKKIEEIRTRITGFDTVVNKALETLKRMFKVVDGTSKYLPKHLPAGFSLKELLHTLKNVSGSQQNFTFKEYFANLGAQVPDGFNLLLPFKLSSYFTSLNKLEQVLLTIQSLGNSYLNMSSLLDSLKTTVLPTLQLPFVKLRSPRFQGQGFNFGLNFNWKSSLMFDLKLNSPPFKKIISILRNVSSFFQQFTHADFDLPRFFQDILPGGKMDLKRNFLELYKAQQANSIHPPEVLQTFMSKIINLLDSQVSNVSNLSDTADFFQELGPAMTQFANTNLEKTCRIHEMVRDQSLKFRDFGKEIADDYIFVLKEISNKTANVLKEFLTFTVLVETLIEDIELNYSASANDLISDSLKELSGKMGNINNLTDHILDFANGTSSKVGGLCIKTANFTADVIDEIQSGARHVFQNFSSFIGPAAVTVKTVAAKVKLTVAKVKDWYKENLEHHVGKISRVAQIVSDFLSVLGRKKGFLNTVQEIAHGLNEVLKHLGNFPQYMDKVRGTIDEVTDFANRAQNYTDEIQKLSIGKQFGIDFKERVRNLCETFQAISAEEINELKISNLMDEVSSFFNKEVSAFVTKALSKLRNIKGFIRKIREELNDITDMVTKMIVVLSDLKTFSKYLSPLLLKALQLPDCQQMKRVILDNTKPCVQKAQVIGSSFIAQYKDFNRELIVFDELISETWKNFKIQKCTKKSTCLSKVFIEQGKVIKNKVKSLTAKLDASRGYTDLLQTCKEGVDNITAVIDNVWLLTEQVHNFSLKEDVQRVITMLQKITGQKPEKRELARRKRTTEAAKSKIERLSDYLKKVKETEEKVQNFQENIFLVLRNVYDTDVHRNIQLLKSTISKLKKSYQLWQNAKALENPLTALDVGTKSALAFAGKFEKVASLLSLPSNKFLAKIEEITNVVKPFLDKNVVRVTEAVRKVNGFVDKVSDFLNKIQTRQRGLDPSAYKPWQYFPYCSKDVCLRPLRRSSSLYLSTIFTWKFPHLDDLSSMQKAGRWLTPGLFEDYKVDGISQLSKNEMILGMYGVVSNRDKASLLVVTNFEQGVNKIIQLSRQELPFSVKIGGLAIARNYLWIGDSSTNEIFSIKKSAVTSTFTSVKPSWVEIYKTVSVEGFVESLSYDEPSNVLWVTSSKDGKAYGYQLTVHGDILGSSAPDPDRVIGIGENAQGMTIVRQFGHEYACISRCALIAGFQCKLEFHNMGKGKQVGENTLARVVRTPSGLESVSRVDNEVIAVAFSSGTFAEKENVELSGGDYEDRYFKLRLPILNTTFGITENCLYFRLLGDYILHPRTIFPIGDAMCGSKRKRSISQELLETDVYHEKLEDIHQRSKRIPRNVADSGLCISFRNESLLSGSYTFFEVSKTITVFGIPVKFCADAVGHYSVGYEASLCITCRVFKLGLIPGAWITVSAGASVPLLLIEAGVTIEAKLLETRLVPQLRVDFSAWPLQACVELKLIMTPLSIRVYLWYRLFTIQSIKVYLFGIDIKFGWGKKKTFKEWIWSAPQIDRILFIKCSTKADRTPPVAGSCAAKQAAERKYIVHWHGFHEDSKIATYHVRIGSIEGSDDYYSVSVGTSLSHTIENLSIVEGRNVYVSVLATNDEGLNSPFAHCPVFQARRKGPQIAYVHDGAVAGTDSDYQHDVFSLGMNFAIKSDFTEIINLRWGVSSQPSCHFDDSETNVVPLTPLGDSNAIHVSGLSLQHGSKYFTRLFAMDKFGLKTVLCSDGVLIDTTPPIPVSFQDGDGDKDAKFLASLRRVRGKFEPFIDPESPIVKYEWKVVNNVSDKDVTSFIGIPLTQRTVLIEGLSLEAGTPYRLILRGSNAAGLQSVTQTDGFIPDVTSPLCEGTVIDISDIADTFDLDFVKGLDSIQAKWKCFDRESDINYQLLGIGTYPGGDDIKAFQDVRFLLQASTETGMFYVKYSNIIILPRVRYHVTVKIINGAGLKKTISSDGISIDITPPTVAPEYIRDGHKGGDKNFTSERFVFKAHWEQAFADAESGVVEYHVGLGTAPGTTDIKSFYTIASPNVTITGLFLENGRRYYVTVVGCNRVGMCANASSNGATVDFAPPHTGLVITGLTGPPVLYQWITNSVWARWKWCSADEKRIFTILNSSQCSNDSFFDIDSGIAMFGMSVISQKADQLILPFKLTGRQRYSGLTVDLNDGVYSVAIEAKDKAGVTSRALSNSFIVDSSPPLITLVQHGHFGEKVRYVNSSVITFRSFFMVEDDLSVITSYKIGVGSFSGADDVLRFVTINLQHSPSSLQANWTSLKTTTVENSKLYFITILVRNSAGLFTVRSSPPLLCDFEAPKDGFVVDGWASNDADYQSFLSLYRAHWYGFTDFSGIETAYLGLSSEANLAVCDVKEEQVVSRNSAFHVLSGLALLSGKRYYACLRLVDRAGNVAIFHSNGVIVDSSPPLQGVVFDGTPDQELDVQVESSVLRASWNNFTEKETRIVSYHLAFGSVPGAQDIQKFTNVGLVNKSSSTRLKVQELATGQRYYATVIAFNVLGMPSFMSFSNGVLVDFTPPIFLQPTRDGDDSKVDDNYTSENFLKATWVCQDRESNISSIDIIFGQQPGEADVMRSRSLSVSQTSFVISQKLELGRRYFATVRCTNKVGLTVVSFSDGIVFDNTAPTPVYVKDGSYQVSNRTLFLAFKFVDAESGVHAYKVQVWGESPSAHLDSNGFFTFAGNVTAHYINLPKDLDSGKRYYVNVTAVNGVGLEATKQSDGFTIDMTPPVCLQVWDGNGDFQDDQEYAPSSHRFTISWVCYDNETPIVSYRFSVKDVNTLKYAIPFHELKTRLNTSGTALITGGGRTASKLLDGHNYASGIELLNAVGMKTIYWTNGVTIDSTPPIVTKLKLTFYPQDDFLKASWLVIDKQSDLRSVSWGLGTTPGKNNLKNYTLLLTLSANLSLSSASFKQGITCFLNLLAINNAGLSSESSSNAVVVDRTAPNPGVVAAHYAFPPSYDRKGNKVPNSSLVVSWTGFADPESGIKETSWAIGTNQQMLQNNSHLYTKVVPSESVDGVVVRNHTLTANETYFVCVRVTNGAGLHRIDCSAGMLIILGQLSAGVVSDGPISSANDTDFQLDDKTLWVHWDGFKDPVYGISGYDWCIRDQPPNPSGSGMCKWPFMKVSHLETKANRFNNLTLSHGTKYFVTVKAKNIRGDVIMSSSDGVVIDRTPPVGKTLDILPSSGKDTLYITSPSAPVVTWSIDDPESGISHFALSVGSFPFQSDLLSSQYLDSLSRFLDLDKVNFTMYEGLSFYVTVTAVNMVGLDTALVSQQVVVDWTPPELGTISDGNLTSHLFQEFIDIDYQREKKQLFSKWAEFQDSESDVIEYNWCVGTSQGICNVKSMTSVNLLTEVETSVVPQEGVQYFVTVEAINGAGLKKIVSSDGIFVDKSPPVIEGVYHGIEREETEVAHAISQDDGQCLTFYWDTPYDMDSGISSIQWCAGTTNNSCDVVPSTFVDRKDTSVKHCISKALDSGTTVFIMVALRNGAGINKQVVSSPLLIDSTPPTTGKVIVGNTVGTKYFKKNDFITAQWSGFSDPESTLRYFDWSICQTSVKGKCVTPFVNVGLKTSIKIDSQGLTYGVSLTLIVRAFNKVGLFSEVVSNQFILDGTKPSAGTVSDGLKRNKDIEFQSSTTQLSANWSPFTDSDSNIAEYKICAGRKAGKCDESDFVVVGINLTGTINGLSLEHNKNYFVTVQATSYSGYVTTVTSNGVRVDSTPPVRGDVRDGKTLADIDYQADDTYIFANWDAFHDLESDVIKYTWCAGTQKGLCDVVMETSVGDRTSVGQQITPPLPAGIKIFVTVRAFNKAGASTSASSDGFEIDNTAPLLLEVFDLQQTLRDNDIDFLTAKDGYCVGWDVMDTESGILTSELSICSDVNANDCLLQSFHVGNKTSLCITDMEFKEGVKYRSKIRVFNTARLSTELLSDGFVVDTTAPLMGEITFLDKSRVFLDSAEETFSHAEIAVQWHGFTDQQSGIRTFYICVGNRSGECNIKNFTDVGNATSFSFKDLLLIQGETYFVSVKAENRAGMPSDLTTSDGVIVDKTGPFNGEVILDGSEEGVDIDFQESRTSLTAHWNAFQDLESDVTKVTWCAGLSAGACDVVKETLLHPESIFVHKVLTRPMMSGQKYFMTVTATNGAGVTTSITSDGVMIDDTPPLTGTVIDGTESDLDYLDGENDVSARWFGFRDFESGIDYYQVALCDTRNLSFCPQPLTEVGKTSNVTITGLDLQGGVHYRFIIRTVNLAGTKVDGFSNGFTVDFTPPIISKAWIGDNTRNVIYHGDSNRITVSWTPFIDLESGVDKYEVCLSSSIQNCSVATFINVGLNTSCTIDGLQLTHGRTYFAVVKSTNKIGMSSETTTDGALIDLTPPSLKENKISVEIPTSKQDSVLQMNDSFSRVLLKCSEEKVTSSWDEFEDLESGLVGYNWCVGTARTLCDVISLRSVGQQTSGNAIINKLHSGLTLFSTVYAVNGAERRQQIISDPCTVITEAPKLVKVIDIPRSNRVDHMDIDWTANSQGLSLSWHVIGKYLDDLPRLRVQVAITTLSTKLSAPRLIGKLSWNGELLKQPYMDILPWRQNVTIDSVTLQPWNRYRGIVRVWNEGDIYSEAASDGVRIEPSPPPVRTLKICDKAAENEHLRWWPNLRLSPLNGSMALLGIKYISSPKDLELMISNSVSNTTLNQTDYGFDHGMFSPTTAFKIIVKRSSSGLNNTNTTFQERIMKVIPGVANSEGPCCTSRFSIPSNFFSDTHLKPVLPAEDFGVSVAILPNDQVAIGSKDKIVIQSLKSQTDSHSILVENASDPSVKGKIASRENITGFLLNDRVVLYEHKSGNIKLRKTIEIGKCKTVSQSNCSGNETWADAVGQEFAVTTHAVAVTGIMSGSKNSVVAVFREDADVWMFAQVLGVEKKDPLFGQSIALNERLMAVATGDGKNCCVVIYSITTLFLRHTICLALPSNHTPPLSLYLTETDALVVLSKTARLFQVFQLNSTLTSHHVVCTYSAWDYKEGLSGHFDVNAREDGFVAALGVQIKDGSQGVQLLGFQGIYSKDPSHGVPFECINLGKVLARDSRSQPDRQNPRTSVAFKGNTILFGVPGYLTWPKNDHWLSTGRVFIATYCRSDHFRSRVSAFQSLRPMSCLPCKQGRKSFGGFTETCSDCTAKQCPSSNDPYILTSGICDNVSCVSKTLVANDSNGVDIHLNSDSFFVPGPKNVYSIEVLETTRVNLSTSCTSESFVIDSTAPEVGAVYDGLGSDQNLNCSDNSTFGENSQCSTRDFEDTDVDFTNNTREIHARWIDFLDNQSGIAEYFWCVGSQPMTDNIKECESTGLRPNGSHYGVSLEHGDFYYVTVVACNGAHRCSAAHSDGVTIDITPPVMNYVRDGVMGPDMDYQVFVDIIFAYFWASDLDSGVTSYEIAWGTAPNLTDISDFEEVVNTTVWRARLEDDVLKVGESYYATVRATNGAGLLSESLSSDGIIVGKTEFIFDNTSTGSFFFDTVNINDDGTRKDNGVGQTYGTLTVPEGAVKGEVKLRCYSLDEMALSKNKTAEGPVSHPAKTKPKQFLLGNYSFQIKALDPLTNTVQEGYRFDKPIKVDMFYDVANLVRANEKYVNKELTEEDVEPVLYLWDPDNHTWFDAALTCPEPWSHVNHSIKLLEVNVCHLTQFAFFWTFTLKHGFILFEKNTSIYDSDRGIRVKRAQTVTELEIPLRRSKGSMGNITVQWSLYHNDSSRKIDLIWPSSGKLFIKDGQWNDSITLNIASDEWGMPESVIWIALDNATGGALLASKDETTAKIIILPTAWHSDGKRKITAAMVVGLCVATVVVLVAVSCCIFFYKHSKRYI</sequence>
<dbReference type="Gene3D" id="2.60.40.10">
    <property type="entry name" value="Immunoglobulins"/>
    <property type="match status" value="1"/>
</dbReference>
<dbReference type="InterPro" id="IPR003961">
    <property type="entry name" value="FN3_dom"/>
</dbReference>
<dbReference type="SUPFAM" id="SSF141072">
    <property type="entry name" value="CalX-like"/>
    <property type="match status" value="1"/>
</dbReference>
<evidence type="ECO:0000256" key="1">
    <source>
        <dbReference type="SAM" id="Coils"/>
    </source>
</evidence>
<keyword evidence="2" id="KW-1133">Transmembrane helix</keyword>
<dbReference type="EMBL" id="CALNXK010000075">
    <property type="protein sequence ID" value="CAH3145081.1"/>
    <property type="molecule type" value="Genomic_DNA"/>
</dbReference>
<reference evidence="4 5" key="1">
    <citation type="submission" date="2022-05" db="EMBL/GenBank/DDBJ databases">
        <authorList>
            <consortium name="Genoscope - CEA"/>
            <person name="William W."/>
        </authorList>
    </citation>
    <scope>NUCLEOTIDE SEQUENCE [LARGE SCALE GENOMIC DNA]</scope>
</reference>
<name>A0ABN8PJG9_9CNID</name>
<dbReference type="SUPFAM" id="SSF48371">
    <property type="entry name" value="ARM repeat"/>
    <property type="match status" value="1"/>
</dbReference>
<keyword evidence="1" id="KW-0175">Coiled coil</keyword>
<dbReference type="SMART" id="SM00060">
    <property type="entry name" value="FN3"/>
    <property type="match status" value="14"/>
</dbReference>
<dbReference type="Proteomes" id="UP001159405">
    <property type="component" value="Unassembled WGS sequence"/>
</dbReference>
<dbReference type="PANTHER" id="PTHR16897">
    <property type="entry name" value="OS10G0105400 PROTEIN"/>
    <property type="match status" value="1"/>
</dbReference>
<comment type="caution">
    <text evidence="4">The sequence shown here is derived from an EMBL/GenBank/DDBJ whole genome shotgun (WGS) entry which is preliminary data.</text>
</comment>
<dbReference type="InterPro" id="IPR013783">
    <property type="entry name" value="Ig-like_fold"/>
</dbReference>
<dbReference type="CDD" id="cd00063">
    <property type="entry name" value="FN3"/>
    <property type="match status" value="1"/>
</dbReference>
<evidence type="ECO:0000313" key="4">
    <source>
        <dbReference type="EMBL" id="CAH3145081.1"/>
    </source>
</evidence>
<dbReference type="SUPFAM" id="SSF48431">
    <property type="entry name" value="Lipovitellin-phosvitin complex, superhelical domain"/>
    <property type="match status" value="1"/>
</dbReference>
<proteinExistence type="predicted"/>
<keyword evidence="2" id="KW-0812">Transmembrane</keyword>
<dbReference type="InterPro" id="IPR011030">
    <property type="entry name" value="Lipovitellin_superhlx_dom"/>
</dbReference>
<dbReference type="InterPro" id="IPR036116">
    <property type="entry name" value="FN3_sf"/>
</dbReference>
<organism evidence="4 5">
    <name type="scientific">Porites lobata</name>
    <dbReference type="NCBI Taxonomy" id="104759"/>
    <lineage>
        <taxon>Eukaryota</taxon>
        <taxon>Metazoa</taxon>
        <taxon>Cnidaria</taxon>
        <taxon>Anthozoa</taxon>
        <taxon>Hexacorallia</taxon>
        <taxon>Scleractinia</taxon>
        <taxon>Fungiina</taxon>
        <taxon>Poritidae</taxon>
        <taxon>Porites</taxon>
    </lineage>
</organism>
<protein>
    <recommendedName>
        <fullName evidence="3">Fibronectin type-III domain-containing protein</fullName>
    </recommendedName>
</protein>
<feature type="non-terminal residue" evidence="4">
    <location>
        <position position="1"/>
    </location>
</feature>
<evidence type="ECO:0000259" key="3">
    <source>
        <dbReference type="PROSITE" id="PS50853"/>
    </source>
</evidence>
<feature type="domain" description="Fibronectin type-III" evidence="3">
    <location>
        <begin position="3101"/>
        <end position="3202"/>
    </location>
</feature>
<dbReference type="Gene3D" id="1.25.10.20">
    <property type="entry name" value="Vitellinogen, superhelical"/>
    <property type="match status" value="1"/>
</dbReference>
<gene>
    <name evidence="4" type="ORF">PLOB_00044342</name>
</gene>
<dbReference type="InterPro" id="IPR038081">
    <property type="entry name" value="CalX-like_sf"/>
</dbReference>
<dbReference type="InterPro" id="IPR016024">
    <property type="entry name" value="ARM-type_fold"/>
</dbReference>
<dbReference type="PANTHER" id="PTHR16897:SF2">
    <property type="entry name" value="OS03G0226600 PROTEIN"/>
    <property type="match status" value="1"/>
</dbReference>
<keyword evidence="5" id="KW-1185">Reference proteome</keyword>
<evidence type="ECO:0000256" key="2">
    <source>
        <dbReference type="SAM" id="Phobius"/>
    </source>
</evidence>
<feature type="transmembrane region" description="Helical" evidence="2">
    <location>
        <begin position="6484"/>
        <end position="6508"/>
    </location>
</feature>
<dbReference type="PROSITE" id="PS50853">
    <property type="entry name" value="FN3"/>
    <property type="match status" value="2"/>
</dbReference>
<keyword evidence="2" id="KW-0472">Membrane</keyword>
<feature type="domain" description="Fibronectin type-III" evidence="3">
    <location>
        <begin position="4952"/>
        <end position="5052"/>
    </location>
</feature>
<evidence type="ECO:0000313" key="5">
    <source>
        <dbReference type="Proteomes" id="UP001159405"/>
    </source>
</evidence>